<dbReference type="AlphaFoldDB" id="A0A5J4X7J1"/>
<dbReference type="GO" id="GO:0006886">
    <property type="term" value="P:intracellular protein transport"/>
    <property type="evidence" value="ECO:0007669"/>
    <property type="project" value="InterPro"/>
</dbReference>
<proteinExistence type="predicted"/>
<evidence type="ECO:0000256" key="1">
    <source>
        <dbReference type="SAM" id="Coils"/>
    </source>
</evidence>
<evidence type="ECO:0000313" key="4">
    <source>
        <dbReference type="EMBL" id="KAA6402696.1"/>
    </source>
</evidence>
<feature type="coiled-coil region" evidence="1">
    <location>
        <begin position="53"/>
        <end position="90"/>
    </location>
</feature>
<organism evidence="4 5">
    <name type="scientific">Streblomastix strix</name>
    <dbReference type="NCBI Taxonomy" id="222440"/>
    <lineage>
        <taxon>Eukaryota</taxon>
        <taxon>Metamonada</taxon>
        <taxon>Preaxostyla</taxon>
        <taxon>Oxymonadida</taxon>
        <taxon>Streblomastigidae</taxon>
        <taxon>Streblomastix</taxon>
    </lineage>
</organism>
<evidence type="ECO:0000259" key="3">
    <source>
        <dbReference type="Pfam" id="PF04136"/>
    </source>
</evidence>
<protein>
    <recommendedName>
        <fullName evidence="3">Conserved oligomeric Golgi complex subunit 3 N-terminal domain-containing protein</fullName>
    </recommendedName>
</protein>
<gene>
    <name evidence="4" type="ORF">EZS28_001782</name>
</gene>
<accession>A0A5J4X7J1</accession>
<feature type="region of interest" description="Disordered" evidence="2">
    <location>
        <begin position="243"/>
        <end position="263"/>
    </location>
</feature>
<evidence type="ECO:0000256" key="2">
    <source>
        <dbReference type="SAM" id="MobiDB-lite"/>
    </source>
</evidence>
<dbReference type="PANTHER" id="PTHR13302">
    <property type="entry name" value="CONSERVED OLIGOMERIC GOLGI COMPLEX COMPONENT 3"/>
    <property type="match status" value="1"/>
</dbReference>
<dbReference type="Proteomes" id="UP000324800">
    <property type="component" value="Unassembled WGS sequence"/>
</dbReference>
<dbReference type="InterPro" id="IPR048320">
    <property type="entry name" value="COG3_N"/>
</dbReference>
<dbReference type="OrthoDB" id="296793at2759"/>
<dbReference type="EMBL" id="SNRW01000200">
    <property type="protein sequence ID" value="KAA6402696.1"/>
    <property type="molecule type" value="Genomic_DNA"/>
</dbReference>
<dbReference type="Pfam" id="PF04136">
    <property type="entry name" value="COG3_N"/>
    <property type="match status" value="1"/>
</dbReference>
<sequence length="485" mass="55932">MNITDPPQIRSNSSYNADEDIYACNIVELPCFLPEDTAIALNERKSQRNGQEVEQIKKDLSALDAQLKECETEKREVNECLELIKQVEEQQQKTYKASNDIVRSAVEKYDSLQQMKTSLAEIDHTLSAFREYEDIKRIIHNPSFTASSDEFNSVLLRMEANMKFMRENRNFVSVQTEWNQMKQNQSKILSLQKDLIVILIKNATVKAGKQLKLYELRGSIQDYSDEEKEDKIPQQRRSIFSFRSNPSQFSPSKQAPPSPQPQPASPFNYQYQSLFTFPNPNIMSSFTAYQQNLQGYSTPKKQLQTQSQYITCLINPIEQKILFDSFISLSKKIKYRIETIEDRCRQQSVVHLLGECINSYLQYRLGLIRRVIQSKIKRVLEVIPSSSSQQQQQNNLISTSEYSSNSLPRLSHPKAISYTSILQPSDSSSQLQNLDTPIQLIEFTPLEKNKDIDKERQIGIIGVNKIDEINKELNESQLNEQASII</sequence>
<dbReference type="GO" id="GO:0005801">
    <property type="term" value="C:cis-Golgi network"/>
    <property type="evidence" value="ECO:0007669"/>
    <property type="project" value="InterPro"/>
</dbReference>
<name>A0A5J4X7J1_9EUKA</name>
<dbReference type="PANTHER" id="PTHR13302:SF8">
    <property type="entry name" value="CONSERVED OLIGOMERIC GOLGI COMPLEX SUBUNIT 3"/>
    <property type="match status" value="1"/>
</dbReference>
<dbReference type="GO" id="GO:0007030">
    <property type="term" value="P:Golgi organization"/>
    <property type="evidence" value="ECO:0007669"/>
    <property type="project" value="TreeGrafter"/>
</dbReference>
<comment type="caution">
    <text evidence="4">The sequence shown here is derived from an EMBL/GenBank/DDBJ whole genome shotgun (WGS) entry which is preliminary data.</text>
</comment>
<feature type="domain" description="Conserved oligomeric Golgi complex subunit 3 N-terminal" evidence="3">
    <location>
        <begin position="61"/>
        <end position="201"/>
    </location>
</feature>
<reference evidence="4 5" key="1">
    <citation type="submission" date="2019-03" db="EMBL/GenBank/DDBJ databases">
        <title>Single cell metagenomics reveals metabolic interactions within the superorganism composed of flagellate Streblomastix strix and complex community of Bacteroidetes bacteria on its surface.</title>
        <authorList>
            <person name="Treitli S.C."/>
            <person name="Kolisko M."/>
            <person name="Husnik F."/>
            <person name="Keeling P."/>
            <person name="Hampl V."/>
        </authorList>
    </citation>
    <scope>NUCLEOTIDE SEQUENCE [LARGE SCALE GENOMIC DNA]</scope>
    <source>
        <strain evidence="4">ST1C</strain>
    </source>
</reference>
<evidence type="ECO:0000313" key="5">
    <source>
        <dbReference type="Proteomes" id="UP000324800"/>
    </source>
</evidence>
<dbReference type="GO" id="GO:0006891">
    <property type="term" value="P:intra-Golgi vesicle-mediated transport"/>
    <property type="evidence" value="ECO:0007669"/>
    <property type="project" value="TreeGrafter"/>
</dbReference>
<dbReference type="GO" id="GO:0017119">
    <property type="term" value="C:Golgi transport complex"/>
    <property type="evidence" value="ECO:0007669"/>
    <property type="project" value="TreeGrafter"/>
</dbReference>
<dbReference type="InterPro" id="IPR007265">
    <property type="entry name" value="COG_su3"/>
</dbReference>
<feature type="compositionally biased region" description="Pro residues" evidence="2">
    <location>
        <begin position="254"/>
        <end position="263"/>
    </location>
</feature>
<keyword evidence="1" id="KW-0175">Coiled coil</keyword>
<dbReference type="GO" id="GO:0016020">
    <property type="term" value="C:membrane"/>
    <property type="evidence" value="ECO:0007669"/>
    <property type="project" value="InterPro"/>
</dbReference>